<dbReference type="GO" id="GO:0005975">
    <property type="term" value="P:carbohydrate metabolic process"/>
    <property type="evidence" value="ECO:0007669"/>
    <property type="project" value="InterPro"/>
</dbReference>
<dbReference type="AlphaFoldDB" id="X1GQT9"/>
<dbReference type="GO" id="GO:0004565">
    <property type="term" value="F:beta-galactosidase activity"/>
    <property type="evidence" value="ECO:0007669"/>
    <property type="project" value="InterPro"/>
</dbReference>
<evidence type="ECO:0000256" key="1">
    <source>
        <dbReference type="ARBA" id="ARBA00022801"/>
    </source>
</evidence>
<comment type="caution">
    <text evidence="4">The sequence shown here is derived from an EMBL/GenBank/DDBJ whole genome shotgun (WGS) entry which is preliminary data.</text>
</comment>
<sequence length="234" mass="26899">MDYVDMMEWRKFMVEALAEKMSWRYRTLKSNLAHDKLVMSHTVFHGITMGFSLFGCDDYKLSKDLDLFGLSLFPKWSNSSALDVCCDIDVTRSTARGKVCIDLELQGGPSHSSPSGFSRSKAPQRNDYRTWNFINVSFGVKGILYWHYRAEMIGPEAPGFGLVNRDGSPTDRSDETSKLCRFFNEYAELFNNFELPKNRSAILVNKDSYYLNFASEGNELYSTYSVKGMYRFLL</sequence>
<dbReference type="EMBL" id="BARU01017452">
    <property type="protein sequence ID" value="GAH60261.1"/>
    <property type="molecule type" value="Genomic_DNA"/>
</dbReference>
<dbReference type="InterPro" id="IPR017853">
    <property type="entry name" value="GH"/>
</dbReference>
<evidence type="ECO:0000256" key="2">
    <source>
        <dbReference type="ARBA" id="ARBA00023295"/>
    </source>
</evidence>
<keyword evidence="1" id="KW-0378">Hydrolase</keyword>
<evidence type="ECO:0000313" key="4">
    <source>
        <dbReference type="EMBL" id="GAH60261.1"/>
    </source>
</evidence>
<protein>
    <recommendedName>
        <fullName evidence="3">Glycoside hydrolase family 42 N-terminal domain-containing protein</fullName>
    </recommendedName>
</protein>
<dbReference type="GO" id="GO:0009341">
    <property type="term" value="C:beta-galactosidase complex"/>
    <property type="evidence" value="ECO:0007669"/>
    <property type="project" value="InterPro"/>
</dbReference>
<dbReference type="Pfam" id="PF02449">
    <property type="entry name" value="Glyco_hydro_42"/>
    <property type="match status" value="1"/>
</dbReference>
<organism evidence="4">
    <name type="scientific">marine sediment metagenome</name>
    <dbReference type="NCBI Taxonomy" id="412755"/>
    <lineage>
        <taxon>unclassified sequences</taxon>
        <taxon>metagenomes</taxon>
        <taxon>ecological metagenomes</taxon>
    </lineage>
</organism>
<dbReference type="SUPFAM" id="SSF51445">
    <property type="entry name" value="(Trans)glycosidases"/>
    <property type="match status" value="1"/>
</dbReference>
<dbReference type="InterPro" id="IPR013529">
    <property type="entry name" value="Glyco_hydro_42_N"/>
</dbReference>
<feature type="non-terminal residue" evidence="4">
    <location>
        <position position="234"/>
    </location>
</feature>
<name>X1GQT9_9ZZZZ</name>
<evidence type="ECO:0000259" key="3">
    <source>
        <dbReference type="Pfam" id="PF02449"/>
    </source>
</evidence>
<dbReference type="Gene3D" id="3.20.20.80">
    <property type="entry name" value="Glycosidases"/>
    <property type="match status" value="1"/>
</dbReference>
<proteinExistence type="predicted"/>
<reference evidence="4" key="1">
    <citation type="journal article" date="2014" name="Front. Microbiol.">
        <title>High frequency of phylogenetically diverse reductive dehalogenase-homologous genes in deep subseafloor sedimentary metagenomes.</title>
        <authorList>
            <person name="Kawai M."/>
            <person name="Futagami T."/>
            <person name="Toyoda A."/>
            <person name="Takaki Y."/>
            <person name="Nishi S."/>
            <person name="Hori S."/>
            <person name="Arai W."/>
            <person name="Tsubouchi T."/>
            <person name="Morono Y."/>
            <person name="Uchiyama I."/>
            <person name="Ito T."/>
            <person name="Fujiyama A."/>
            <person name="Inagaki F."/>
            <person name="Takami H."/>
        </authorList>
    </citation>
    <scope>NUCLEOTIDE SEQUENCE</scope>
    <source>
        <strain evidence="4">Expedition CK06-06</strain>
    </source>
</reference>
<accession>X1GQT9</accession>
<gene>
    <name evidence="4" type="ORF">S03H2_28948</name>
</gene>
<keyword evidence="2" id="KW-0326">Glycosidase</keyword>
<feature type="domain" description="Glycoside hydrolase family 42 N-terminal" evidence="3">
    <location>
        <begin position="7"/>
        <end position="181"/>
    </location>
</feature>